<dbReference type="RefSeq" id="NP_046148.1">
    <property type="nucleotide sequence ID" value="NC_001872.1"/>
</dbReference>
<name>O47551_CHLMO</name>
<proteinExistence type="predicted"/>
<sequence length="283" mass="32615">LYDLNNFLDISGASTFWFFARKPAESRKGPGATLASSGFPHSFLFKQILTGLLLGDGWLERHGKGTRLGVSCKHVYADVANWMQLMFYGLGYHDKMYQVSPLECITRQGKISRYYQVRTFSFASLNKYYNLWYVNNIKIVPLDIDQYLTPLALAIWLMGDGSGMRDGGFKISTHSFTKQENEFLVELLLNKYDIKASIHRDGDEFNIYIWKQSVPKVKALVLPFFHVRRVARHANPVFINGAMLRNKYITQCLSKKLSHICKKQITHNIASIKYRLIQRNALK</sequence>
<dbReference type="GeneID" id="800380"/>
<dbReference type="Pfam" id="PF03161">
    <property type="entry name" value="LAGLIDADG_2"/>
    <property type="match status" value="1"/>
</dbReference>
<geneLocation type="mitochondrion" evidence="2"/>
<reference evidence="2" key="1">
    <citation type="journal article" date="1998" name="Plant Mol. Biol.">
        <title>Complete sequence of the mitochondrial DNA of Chlamydomonas eugametos.</title>
        <authorList>
            <person name="Denovan-Wright E.M."/>
            <person name="Nedelcu A.M."/>
            <person name="Lee R.W."/>
        </authorList>
    </citation>
    <scope>NUCLEOTIDE SEQUENCE</scope>
    <source>
        <strain evidence="2">UTEX 9</strain>
    </source>
</reference>
<dbReference type="SUPFAM" id="SSF55608">
    <property type="entry name" value="Homing endonucleases"/>
    <property type="match status" value="1"/>
</dbReference>
<dbReference type="AlphaFoldDB" id="O47551"/>
<organism evidence="2">
    <name type="scientific">Chlamydomonas moewusii</name>
    <name type="common">Chlamydomonas eugametos</name>
    <dbReference type="NCBI Taxonomy" id="3054"/>
    <lineage>
        <taxon>Eukaryota</taxon>
        <taxon>Viridiplantae</taxon>
        <taxon>Chlorophyta</taxon>
        <taxon>core chlorophytes</taxon>
        <taxon>Chlorophyceae</taxon>
        <taxon>CS clade</taxon>
        <taxon>Chlamydomonadales</taxon>
        <taxon>Chlamydomonadaceae</taxon>
        <taxon>Chlamydomonas</taxon>
    </lineage>
</organism>
<dbReference type="InterPro" id="IPR004860">
    <property type="entry name" value="LAGLIDADG_dom"/>
</dbReference>
<accession>O47551</accession>
<feature type="non-terminal residue" evidence="2">
    <location>
        <position position="1"/>
    </location>
</feature>
<dbReference type="Gene3D" id="3.10.28.10">
    <property type="entry name" value="Homing endonucleases"/>
    <property type="match status" value="2"/>
</dbReference>
<keyword evidence="2" id="KW-0496">Mitochondrion</keyword>
<evidence type="ECO:0000259" key="1">
    <source>
        <dbReference type="Pfam" id="PF03161"/>
    </source>
</evidence>
<dbReference type="REBASE" id="3206">
    <property type="entry name" value="I-CeuAIIP"/>
</dbReference>
<dbReference type="InterPro" id="IPR027434">
    <property type="entry name" value="Homing_endonucl"/>
</dbReference>
<dbReference type="GO" id="GO:0004519">
    <property type="term" value="F:endonuclease activity"/>
    <property type="evidence" value="ECO:0007669"/>
    <property type="project" value="InterPro"/>
</dbReference>
<feature type="domain" description="Homing endonuclease LAGLIDADG" evidence="1">
    <location>
        <begin position="47"/>
        <end position="216"/>
    </location>
</feature>
<protein>
    <recommendedName>
        <fullName evidence="1">Homing endonuclease LAGLIDADG domain-containing protein</fullName>
    </recommendedName>
</protein>
<dbReference type="PIR" id="T11047">
    <property type="entry name" value="T11047"/>
</dbReference>
<evidence type="ECO:0000313" key="2">
    <source>
        <dbReference type="EMBL" id="AAC39346.1"/>
    </source>
</evidence>
<dbReference type="EMBL" id="AF008237">
    <property type="protein sequence ID" value="AAC39346.1"/>
    <property type="molecule type" value="Genomic_DNA"/>
</dbReference>